<name>A0A7J4JVG4_9ARCH</name>
<feature type="domain" description="tRNA nucleotidyltransferase substrate binding" evidence="12">
    <location>
        <begin position="153"/>
        <end position="269"/>
    </location>
</feature>
<comment type="cofactor">
    <cofactor evidence="10">
        <name>Mg(2+)</name>
        <dbReference type="ChEBI" id="CHEBI:18420"/>
    </cofactor>
</comment>
<dbReference type="InterPro" id="IPR042090">
    <property type="entry name" value="CCA_tRNA_nucleotrans_2"/>
</dbReference>
<evidence type="ECO:0000256" key="1">
    <source>
        <dbReference type="ARBA" id="ARBA00022679"/>
    </source>
</evidence>
<dbReference type="InterPro" id="IPR048833">
    <property type="entry name" value="CAA_C"/>
</dbReference>
<dbReference type="HAMAP" id="MF_01264">
    <property type="entry name" value="CCA_arch"/>
    <property type="match status" value="1"/>
</dbReference>
<evidence type="ECO:0000313" key="14">
    <source>
        <dbReference type="EMBL" id="HIH21761.1"/>
    </source>
</evidence>
<dbReference type="PIRSF" id="PIRSF005335">
    <property type="entry name" value="CCA_arch"/>
    <property type="match status" value="1"/>
</dbReference>
<keyword evidence="7 10" id="KW-0067">ATP-binding</keyword>
<evidence type="ECO:0000256" key="9">
    <source>
        <dbReference type="ARBA" id="ARBA00022884"/>
    </source>
</evidence>
<proteinExistence type="inferred from homology"/>
<dbReference type="GO" id="GO:0042245">
    <property type="term" value="P:RNA repair"/>
    <property type="evidence" value="ECO:0007669"/>
    <property type="project" value="UniProtKB-KW"/>
</dbReference>
<dbReference type="GO" id="GO:0005524">
    <property type="term" value="F:ATP binding"/>
    <property type="evidence" value="ECO:0007669"/>
    <property type="project" value="UniProtKB-UniRule"/>
</dbReference>
<dbReference type="GO" id="GO:0000049">
    <property type="term" value="F:tRNA binding"/>
    <property type="evidence" value="ECO:0007669"/>
    <property type="project" value="UniProtKB-UniRule"/>
</dbReference>
<feature type="binding site" evidence="10">
    <location>
        <position position="54"/>
    </location>
    <ligand>
        <name>ATP</name>
        <dbReference type="ChEBI" id="CHEBI:30616"/>
    </ligand>
</feature>
<comment type="caution">
    <text evidence="14">The sequence shown here is derived from an EMBL/GenBank/DDBJ whole genome shotgun (WGS) entry which is preliminary data.</text>
</comment>
<dbReference type="GO" id="GO:0004810">
    <property type="term" value="F:CCA tRNA nucleotidyltransferase activity"/>
    <property type="evidence" value="ECO:0007669"/>
    <property type="project" value="UniProtKB-UniRule"/>
</dbReference>
<dbReference type="SUPFAM" id="SSF55003">
    <property type="entry name" value="PAP/Archaeal CCA-adding enzyme, C-terminal domain"/>
    <property type="match status" value="1"/>
</dbReference>
<dbReference type="InterPro" id="IPR011068">
    <property type="entry name" value="NuclTrfase_I-like_C"/>
</dbReference>
<dbReference type="InterPro" id="IPR015329">
    <property type="entry name" value="tRNA_NucTransf2"/>
</dbReference>
<comment type="similarity">
    <text evidence="10">Belongs to the tRNA nucleotidyltransferase/poly(A) polymerase family. Archaeal CCA-adding enzyme subfamily.</text>
</comment>
<dbReference type="Gene3D" id="3.30.70.1550">
    <property type="entry name" value="Archaeal tRNA CCA-adding enzyme catalytic domain"/>
    <property type="match status" value="1"/>
</dbReference>
<evidence type="ECO:0000256" key="7">
    <source>
        <dbReference type="ARBA" id="ARBA00022840"/>
    </source>
</evidence>
<feature type="binding site" evidence="10">
    <location>
        <position position="168"/>
    </location>
    <ligand>
        <name>CTP</name>
        <dbReference type="ChEBI" id="CHEBI:37563"/>
    </ligand>
</feature>
<organism evidence="14 15">
    <name type="scientific">Candidatus Iainarchaeum sp</name>
    <dbReference type="NCBI Taxonomy" id="3101447"/>
    <lineage>
        <taxon>Archaea</taxon>
        <taxon>Candidatus Iainarchaeota</taxon>
        <taxon>Candidatus Iainarchaeia</taxon>
        <taxon>Candidatus Iainarchaeales</taxon>
        <taxon>Candidatus Iainarchaeaceae</taxon>
        <taxon>Candidatus Iainarchaeum</taxon>
    </lineage>
</organism>
<evidence type="ECO:0000256" key="5">
    <source>
        <dbReference type="ARBA" id="ARBA00022741"/>
    </source>
</evidence>
<dbReference type="GO" id="GO:0001680">
    <property type="term" value="P:tRNA 3'-terminal CCA addition"/>
    <property type="evidence" value="ECO:0007669"/>
    <property type="project" value="UniProtKB-UniRule"/>
</dbReference>
<protein>
    <recommendedName>
        <fullName evidence="10">CCA-adding enzyme</fullName>
        <ecNumber evidence="10">2.7.7.72</ecNumber>
    </recommendedName>
    <alternativeName>
        <fullName evidence="10">CCA tRNA nucleotidyltransferase</fullName>
    </alternativeName>
    <alternativeName>
        <fullName evidence="10">tRNA CCA-pyrophosphorylase</fullName>
    </alternativeName>
    <alternativeName>
        <fullName evidence="10">tRNA adenylyl-/cytidylyl- transferase</fullName>
    </alternativeName>
    <alternativeName>
        <fullName evidence="10">tRNA nucleotidyltransferase</fullName>
    </alternativeName>
    <alternativeName>
        <fullName evidence="10">tRNA-NT</fullName>
    </alternativeName>
</protein>
<dbReference type="PROSITE" id="PS50152">
    <property type="entry name" value="25A_SYNTH_3"/>
    <property type="match status" value="1"/>
</dbReference>
<keyword evidence="8 10" id="KW-0460">Magnesium</keyword>
<evidence type="ECO:0000259" key="13">
    <source>
        <dbReference type="Pfam" id="PF21133"/>
    </source>
</evidence>
<feature type="domain" description="CCA-adding enzyme C-terminal" evidence="13">
    <location>
        <begin position="301"/>
        <end position="407"/>
    </location>
</feature>
<dbReference type="Pfam" id="PF09249">
    <property type="entry name" value="tRNA_NucTransf2"/>
    <property type="match status" value="1"/>
</dbReference>
<dbReference type="InterPro" id="IPR006116">
    <property type="entry name" value="NT_2-5OAS_ClassI-CCAase"/>
</dbReference>
<dbReference type="InterPro" id="IPR002934">
    <property type="entry name" value="Polymerase_NTP_transf_dom"/>
</dbReference>
<sequence length="462" mass="53596">MPSLEKILQSVLETVKPSEQEFRKEMEKAEELIKRIYKLEGKHVKAVLGGSLARSTHLKGDRDIDIFVLFPSHLSRQEFKKEGLRIGKQVFNAGKFEIAFSEHPYVRGIIDGFDIEIVPGFDIKETASLQSSVDRSSFHTAYLQKKLSSAQQDEVRLLKQFLKGIQCYGADLRQASFSGYLTELLILKYGNFLECLKAVAEWKKPTVIDLENYWLEEQALEKFRDFPLIIIDSTDRSRNAAAAVSLQQMARFTAASRTFLKKPSMNFFFPPKTKPLQLKKVSMHVQKEGLIVLEMPYPKGLLADIFWGMIKRLARKLHSALEEKEFKVLRSEAWTDEKSLATITIDLQANALEQAFKRIGPEVFQKQASENFLKAHKKPLSGPRIENGRWIVEELREHYLATEFLKFLLKKLSKEEVKELRFLLKKARVLNQKQILKLYKKSPEFQEHFTRFLKGKEEFLEY</sequence>
<evidence type="ECO:0000259" key="12">
    <source>
        <dbReference type="Pfam" id="PF09249"/>
    </source>
</evidence>
<feature type="binding site" evidence="10">
    <location>
        <position position="54"/>
    </location>
    <ligand>
        <name>CTP</name>
        <dbReference type="ChEBI" id="CHEBI:37563"/>
    </ligand>
</feature>
<keyword evidence="6 10" id="KW-0692">RNA repair</keyword>
<feature type="binding site" evidence="10">
    <location>
        <position position="168"/>
    </location>
    <ligand>
        <name>ATP</name>
        <dbReference type="ChEBI" id="CHEBI:30616"/>
    </ligand>
</feature>
<evidence type="ECO:0000256" key="10">
    <source>
        <dbReference type="HAMAP-Rule" id="MF_01264"/>
    </source>
</evidence>
<keyword evidence="2 10" id="KW-0819">tRNA processing</keyword>
<dbReference type="SUPFAM" id="SSF81301">
    <property type="entry name" value="Nucleotidyltransferase"/>
    <property type="match status" value="1"/>
</dbReference>
<dbReference type="InterPro" id="IPR008229">
    <property type="entry name" value="CCA-adding_arc"/>
</dbReference>
<evidence type="ECO:0000256" key="2">
    <source>
        <dbReference type="ARBA" id="ARBA00022694"/>
    </source>
</evidence>
<dbReference type="Gene3D" id="3.30.460.10">
    <property type="entry name" value="Beta Polymerase, domain 2"/>
    <property type="match status" value="1"/>
</dbReference>
<feature type="binding site" evidence="10">
    <location>
        <position position="116"/>
    </location>
    <ligand>
        <name>Mg(2+)</name>
        <dbReference type="ChEBI" id="CHEBI:18420"/>
    </ligand>
</feature>
<feature type="binding site" evidence="10">
    <location>
        <position position="139"/>
    </location>
    <ligand>
        <name>ATP</name>
        <dbReference type="ChEBI" id="CHEBI:30616"/>
    </ligand>
</feature>
<evidence type="ECO:0000256" key="6">
    <source>
        <dbReference type="ARBA" id="ARBA00022800"/>
    </source>
</evidence>
<dbReference type="SUPFAM" id="SSF81631">
    <property type="entry name" value="PAP/OAS1 substrate-binding domain"/>
    <property type="match status" value="1"/>
</dbReference>
<keyword evidence="1 10" id="KW-0808">Transferase</keyword>
<feature type="domain" description="Polymerase nucleotidyl transferase" evidence="11">
    <location>
        <begin position="32"/>
        <end position="124"/>
    </location>
</feature>
<gene>
    <name evidence="10 14" type="primary">cca</name>
    <name evidence="14" type="ORF">HA222_03850</name>
</gene>
<comment type="miscellaneous">
    <text evidence="10">A single active site specifically recognizes both ATP and CTP and is responsible for their addition.</text>
</comment>
<feature type="binding site" evidence="10">
    <location>
        <position position="63"/>
    </location>
    <ligand>
        <name>Mg(2+)</name>
        <dbReference type="ChEBI" id="CHEBI:18420"/>
    </ligand>
</feature>
<evidence type="ECO:0000256" key="4">
    <source>
        <dbReference type="ARBA" id="ARBA00022723"/>
    </source>
</evidence>
<accession>A0A7J4JVG4</accession>
<feature type="binding site" evidence="10">
    <location>
        <position position="65"/>
    </location>
    <ligand>
        <name>Mg(2+)</name>
        <dbReference type="ChEBI" id="CHEBI:18420"/>
    </ligand>
</feature>
<dbReference type="Pfam" id="PF01909">
    <property type="entry name" value="NTP_transf_2"/>
    <property type="match status" value="1"/>
</dbReference>
<comment type="function">
    <text evidence="10">Catalyzes the addition and repair of the essential 3'-terminal CCA sequence in tRNAs without using a nucleic acid template. Adds these three nucleotides in the order of C, C, and A to the tRNA nucleotide-73, using CTP and ATP as substrates and producing inorganic pyrophosphate. tRNA 3'-terminal CCA addition is required both for tRNA processing and repair. Also involved in tRNA surveillance by mediating tandem CCA addition to generate a CCACCA at the 3' terminus of unstable tRNAs. While stable tRNAs receive only 3'-terminal CCA, unstable tRNAs are marked with CCACCA and rapidly degraded.</text>
</comment>
<keyword evidence="9 10" id="KW-0694">RNA-binding</keyword>
<reference evidence="15" key="1">
    <citation type="journal article" date="2020" name="bioRxiv">
        <title>A rank-normalized archaeal taxonomy based on genome phylogeny resolves widespread incomplete and uneven classifications.</title>
        <authorList>
            <person name="Rinke C."/>
            <person name="Chuvochina M."/>
            <person name="Mussig A.J."/>
            <person name="Chaumeil P.-A."/>
            <person name="Waite D.W."/>
            <person name="Whitman W.B."/>
            <person name="Parks D.H."/>
            <person name="Hugenholtz P."/>
        </authorList>
    </citation>
    <scope>NUCLEOTIDE SEQUENCE [LARGE SCALE GENOMIC DNA]</scope>
</reference>
<dbReference type="Proteomes" id="UP000590964">
    <property type="component" value="Unassembled WGS sequence"/>
</dbReference>
<feature type="binding site" evidence="10">
    <location>
        <position position="51"/>
    </location>
    <ligand>
        <name>CTP</name>
        <dbReference type="ChEBI" id="CHEBI:37563"/>
    </ligand>
</feature>
<keyword evidence="3 10" id="KW-0548">Nucleotidyltransferase</keyword>
<feature type="binding site" evidence="10">
    <location>
        <position position="51"/>
    </location>
    <ligand>
        <name>ATP</name>
        <dbReference type="ChEBI" id="CHEBI:30616"/>
    </ligand>
</feature>
<comment type="subunit">
    <text evidence="10">Homodimer.</text>
</comment>
<dbReference type="NCBIfam" id="TIGR03671">
    <property type="entry name" value="cca_archaeal"/>
    <property type="match status" value="1"/>
</dbReference>
<evidence type="ECO:0000256" key="8">
    <source>
        <dbReference type="ARBA" id="ARBA00022842"/>
    </source>
</evidence>
<dbReference type="EC" id="2.7.7.72" evidence="10"/>
<feature type="binding site" evidence="10">
    <location>
        <position position="159"/>
    </location>
    <ligand>
        <name>ATP</name>
        <dbReference type="ChEBI" id="CHEBI:30616"/>
    </ligand>
</feature>
<dbReference type="CDD" id="cd05400">
    <property type="entry name" value="NT_2-5OAS_ClassI-CCAase"/>
    <property type="match status" value="1"/>
</dbReference>
<comment type="catalytic activity">
    <reaction evidence="10">
        <text>a tRNA with a 3' CCA end + 2 CTP + ATP = a tRNA with a 3' CCACCA end + 3 diphosphate</text>
        <dbReference type="Rhea" id="RHEA:76235"/>
        <dbReference type="Rhea" id="RHEA-COMP:10468"/>
        <dbReference type="Rhea" id="RHEA-COMP:18655"/>
        <dbReference type="ChEBI" id="CHEBI:30616"/>
        <dbReference type="ChEBI" id="CHEBI:33019"/>
        <dbReference type="ChEBI" id="CHEBI:37563"/>
        <dbReference type="ChEBI" id="CHEBI:83071"/>
        <dbReference type="ChEBI" id="CHEBI:195187"/>
    </reaction>
</comment>
<dbReference type="Pfam" id="PF21133">
    <property type="entry name" value="CAA_C"/>
    <property type="match status" value="1"/>
</dbReference>
<feature type="binding site" evidence="10">
    <location>
        <position position="159"/>
    </location>
    <ligand>
        <name>CTP</name>
        <dbReference type="ChEBI" id="CHEBI:37563"/>
    </ligand>
</feature>
<evidence type="ECO:0000313" key="15">
    <source>
        <dbReference type="Proteomes" id="UP000590964"/>
    </source>
</evidence>
<keyword evidence="4 10" id="KW-0479">Metal-binding</keyword>
<dbReference type="Gene3D" id="1.10.1410.30">
    <property type="entry name" value="CCA tRNA nucleotidyltransferase, domain 2"/>
    <property type="match status" value="1"/>
</dbReference>
<evidence type="ECO:0000256" key="3">
    <source>
        <dbReference type="ARBA" id="ARBA00022695"/>
    </source>
</evidence>
<dbReference type="AlphaFoldDB" id="A0A7J4JVG4"/>
<dbReference type="InterPro" id="IPR043519">
    <property type="entry name" value="NT_sf"/>
</dbReference>
<comment type="catalytic activity">
    <reaction evidence="10">
        <text>a tRNA precursor + 2 CTP + ATP = a tRNA with a 3' CCA end + 3 diphosphate</text>
        <dbReference type="Rhea" id="RHEA:14433"/>
        <dbReference type="Rhea" id="RHEA-COMP:10465"/>
        <dbReference type="Rhea" id="RHEA-COMP:10468"/>
        <dbReference type="ChEBI" id="CHEBI:30616"/>
        <dbReference type="ChEBI" id="CHEBI:33019"/>
        <dbReference type="ChEBI" id="CHEBI:37563"/>
        <dbReference type="ChEBI" id="CHEBI:74896"/>
        <dbReference type="ChEBI" id="CHEBI:83071"/>
        <dbReference type="EC" id="2.7.7.72"/>
    </reaction>
</comment>
<dbReference type="EMBL" id="DUFW01000066">
    <property type="protein sequence ID" value="HIH21761.1"/>
    <property type="molecule type" value="Genomic_DNA"/>
</dbReference>
<dbReference type="GO" id="GO:0000287">
    <property type="term" value="F:magnesium ion binding"/>
    <property type="evidence" value="ECO:0007669"/>
    <property type="project" value="UniProtKB-UniRule"/>
</dbReference>
<dbReference type="PANTHER" id="PTHR39643:SF1">
    <property type="entry name" value="CCA-ADDING ENZYME"/>
    <property type="match status" value="1"/>
</dbReference>
<evidence type="ECO:0000259" key="11">
    <source>
        <dbReference type="Pfam" id="PF01909"/>
    </source>
</evidence>
<dbReference type="PANTHER" id="PTHR39643">
    <property type="entry name" value="CCA-ADDING ENZYME"/>
    <property type="match status" value="1"/>
</dbReference>
<keyword evidence="5 10" id="KW-0547">Nucleotide-binding</keyword>
<feature type="binding site" evidence="10">
    <location>
        <position position="139"/>
    </location>
    <ligand>
        <name>CTP</name>
        <dbReference type="ChEBI" id="CHEBI:37563"/>
    </ligand>
</feature>
<dbReference type="Gene3D" id="3.30.70.590">
    <property type="entry name" value="Poly(A) polymerase predicted RNA binding domain"/>
    <property type="match status" value="1"/>
</dbReference>